<evidence type="ECO:0000259" key="13">
    <source>
        <dbReference type="PROSITE" id="PS51195"/>
    </source>
</evidence>
<evidence type="ECO:0000256" key="2">
    <source>
        <dbReference type="ARBA" id="ARBA00022490"/>
    </source>
</evidence>
<dbReference type="InterPro" id="IPR014014">
    <property type="entry name" value="RNA_helicase_DEAD_Q_motif"/>
</dbReference>
<keyword evidence="4 9" id="KW-0378">Hydrolase</keyword>
<feature type="domain" description="Helicase ATP-binding" evidence="11">
    <location>
        <begin position="32"/>
        <end position="203"/>
    </location>
</feature>
<evidence type="ECO:0000256" key="6">
    <source>
        <dbReference type="ARBA" id="ARBA00022840"/>
    </source>
</evidence>
<dbReference type="Gene3D" id="3.40.50.300">
    <property type="entry name" value="P-loop containing nucleotide triphosphate hydrolases"/>
    <property type="match status" value="2"/>
</dbReference>
<evidence type="ECO:0000256" key="8">
    <source>
        <dbReference type="ARBA" id="ARBA00047984"/>
    </source>
</evidence>
<evidence type="ECO:0000256" key="5">
    <source>
        <dbReference type="ARBA" id="ARBA00022806"/>
    </source>
</evidence>
<gene>
    <name evidence="14" type="ORF">JP09_008890</name>
</gene>
<dbReference type="EMBL" id="JQAN02000012">
    <property type="protein sequence ID" value="PPD57438.1"/>
    <property type="molecule type" value="Genomic_DNA"/>
</dbReference>
<dbReference type="PROSITE" id="PS00039">
    <property type="entry name" value="DEAD_ATP_HELICASE"/>
    <property type="match status" value="1"/>
</dbReference>
<dbReference type="Pfam" id="PF00271">
    <property type="entry name" value="Helicase_C"/>
    <property type="match status" value="1"/>
</dbReference>
<keyword evidence="2" id="KW-0963">Cytoplasm</keyword>
<sequence>MTFESFNFHPAILSGIKTVGYTEPTPIQAQAIPPALEGRDLIGLAQTGTGKTAAFVLPMLQKLLRGPRGKLRGLIISPTRELAEQIYDAIKGLSHHTGIRSMAIYGGVGMEAQKSKLRVGIDIVVACPGRLLDHVWQGSIDFTDVETLVIDEADRMFDMGFLPDIRKIMKCLMHERQTLLFSATMPDDVRKLVREFLKDPVTVQIGTVAPANTVAHALYPVRQDLKTPLLKTLLKEKGMDSVLIFTRTKHRTERVALALGQEGYAVASIQGNLSQYRRQAALDGFKDGTFKVLVATDIASRGIDVSDVSHVINYDMPDTADAYIHRIGRTGRIGKTGDAFTFVSAEDEPMVRALERLLKSPIERRSLEHFKYDAPEPVKHEFARGPRPSRPTPAAPGAGERRRVPSWRRPPAAYRQPA</sequence>
<evidence type="ECO:0000259" key="11">
    <source>
        <dbReference type="PROSITE" id="PS51192"/>
    </source>
</evidence>
<dbReference type="AlphaFoldDB" id="A0A2P5P562"/>
<evidence type="ECO:0000313" key="14">
    <source>
        <dbReference type="EMBL" id="PPD57438.1"/>
    </source>
</evidence>
<dbReference type="CDD" id="cd00268">
    <property type="entry name" value="DEADc"/>
    <property type="match status" value="1"/>
</dbReference>
<evidence type="ECO:0000256" key="4">
    <source>
        <dbReference type="ARBA" id="ARBA00022801"/>
    </source>
</evidence>
<dbReference type="GO" id="GO:0005829">
    <property type="term" value="C:cytosol"/>
    <property type="evidence" value="ECO:0007669"/>
    <property type="project" value="TreeGrafter"/>
</dbReference>
<dbReference type="CDD" id="cd18787">
    <property type="entry name" value="SF2_C_DEAD"/>
    <property type="match status" value="1"/>
</dbReference>
<evidence type="ECO:0000256" key="1">
    <source>
        <dbReference type="ARBA" id="ARBA00012552"/>
    </source>
</evidence>
<dbReference type="PANTHER" id="PTHR47959">
    <property type="entry name" value="ATP-DEPENDENT RNA HELICASE RHLE-RELATED"/>
    <property type="match status" value="1"/>
</dbReference>
<evidence type="ECO:0000256" key="3">
    <source>
        <dbReference type="ARBA" id="ARBA00022741"/>
    </source>
</evidence>
<dbReference type="InterPro" id="IPR011545">
    <property type="entry name" value="DEAD/DEAH_box_helicase_dom"/>
</dbReference>
<dbReference type="InterPro" id="IPR050079">
    <property type="entry name" value="DEAD_box_RNA_helicase"/>
</dbReference>
<dbReference type="Pfam" id="PF00270">
    <property type="entry name" value="DEAD"/>
    <property type="match status" value="1"/>
</dbReference>
<comment type="caution">
    <text evidence="14">The sequence shown here is derived from an EMBL/GenBank/DDBJ whole genome shotgun (WGS) entry which is preliminary data.</text>
</comment>
<protein>
    <recommendedName>
        <fullName evidence="1">RNA helicase</fullName>
        <ecNumber evidence="1">3.6.4.13</ecNumber>
    </recommendedName>
</protein>
<keyword evidence="15" id="KW-1185">Reference proteome</keyword>
<dbReference type="PROSITE" id="PS51195">
    <property type="entry name" value="Q_MOTIF"/>
    <property type="match status" value="1"/>
</dbReference>
<dbReference type="FunFam" id="3.40.50.300:FF:000108">
    <property type="entry name" value="ATP-dependent RNA helicase RhlE"/>
    <property type="match status" value="1"/>
</dbReference>
<dbReference type="SMART" id="SM00490">
    <property type="entry name" value="HELICc"/>
    <property type="match status" value="1"/>
</dbReference>
<dbReference type="GO" id="GO:0005524">
    <property type="term" value="F:ATP binding"/>
    <property type="evidence" value="ECO:0007669"/>
    <property type="project" value="UniProtKB-KW"/>
</dbReference>
<dbReference type="SMART" id="SM00487">
    <property type="entry name" value="DEXDc"/>
    <property type="match status" value="1"/>
</dbReference>
<organism evidence="14 15">
    <name type="scientific">Dehalogenimonas etheniformans</name>
    <dbReference type="NCBI Taxonomy" id="1536648"/>
    <lineage>
        <taxon>Bacteria</taxon>
        <taxon>Bacillati</taxon>
        <taxon>Chloroflexota</taxon>
        <taxon>Dehalococcoidia</taxon>
        <taxon>Dehalococcoidales</taxon>
        <taxon>Dehalococcoidaceae</taxon>
        <taxon>Dehalogenimonas</taxon>
    </lineage>
</organism>
<dbReference type="SUPFAM" id="SSF52540">
    <property type="entry name" value="P-loop containing nucleoside triphosphate hydrolases"/>
    <property type="match status" value="1"/>
</dbReference>
<feature type="compositionally biased region" description="Basic and acidic residues" evidence="10">
    <location>
        <begin position="375"/>
        <end position="384"/>
    </location>
</feature>
<evidence type="ECO:0000256" key="7">
    <source>
        <dbReference type="ARBA" id="ARBA00038437"/>
    </source>
</evidence>
<proteinExistence type="inferred from homology"/>
<dbReference type="InterPro" id="IPR000629">
    <property type="entry name" value="RNA-helicase_DEAD-box_CS"/>
</dbReference>
<evidence type="ECO:0000256" key="9">
    <source>
        <dbReference type="RuleBase" id="RU000492"/>
    </source>
</evidence>
<dbReference type="OrthoDB" id="9805696at2"/>
<dbReference type="PANTHER" id="PTHR47959:SF13">
    <property type="entry name" value="ATP-DEPENDENT RNA HELICASE RHLE"/>
    <property type="match status" value="1"/>
</dbReference>
<accession>A0A2P5P562</accession>
<dbReference type="EC" id="3.6.4.13" evidence="1"/>
<name>A0A2P5P562_9CHLR</name>
<evidence type="ECO:0000259" key="12">
    <source>
        <dbReference type="PROSITE" id="PS51194"/>
    </source>
</evidence>
<comment type="similarity">
    <text evidence="7 9">Belongs to the DEAD box helicase family.</text>
</comment>
<feature type="region of interest" description="Disordered" evidence="10">
    <location>
        <begin position="375"/>
        <end position="418"/>
    </location>
</feature>
<dbReference type="GO" id="GO:0016787">
    <property type="term" value="F:hydrolase activity"/>
    <property type="evidence" value="ECO:0007669"/>
    <property type="project" value="UniProtKB-KW"/>
</dbReference>
<keyword evidence="6 9" id="KW-0067">ATP-binding</keyword>
<feature type="domain" description="DEAD-box RNA helicase Q" evidence="13">
    <location>
        <begin position="1"/>
        <end position="29"/>
    </location>
</feature>
<evidence type="ECO:0000256" key="10">
    <source>
        <dbReference type="SAM" id="MobiDB-lite"/>
    </source>
</evidence>
<dbReference type="InterPro" id="IPR044742">
    <property type="entry name" value="DEAD/DEAH_RhlB"/>
</dbReference>
<dbReference type="InterPro" id="IPR027417">
    <property type="entry name" value="P-loop_NTPase"/>
</dbReference>
<dbReference type="PROSITE" id="PS51194">
    <property type="entry name" value="HELICASE_CTER"/>
    <property type="match status" value="1"/>
</dbReference>
<feature type="domain" description="Helicase C-terminal" evidence="12">
    <location>
        <begin position="228"/>
        <end position="373"/>
    </location>
</feature>
<comment type="catalytic activity">
    <reaction evidence="8">
        <text>ATP + H2O = ADP + phosphate + H(+)</text>
        <dbReference type="Rhea" id="RHEA:13065"/>
        <dbReference type="ChEBI" id="CHEBI:15377"/>
        <dbReference type="ChEBI" id="CHEBI:15378"/>
        <dbReference type="ChEBI" id="CHEBI:30616"/>
        <dbReference type="ChEBI" id="CHEBI:43474"/>
        <dbReference type="ChEBI" id="CHEBI:456216"/>
        <dbReference type="EC" id="3.6.4.13"/>
    </reaction>
</comment>
<keyword evidence="3 9" id="KW-0547">Nucleotide-binding</keyword>
<dbReference type="GO" id="GO:0003724">
    <property type="term" value="F:RNA helicase activity"/>
    <property type="evidence" value="ECO:0007669"/>
    <property type="project" value="UniProtKB-EC"/>
</dbReference>
<reference evidence="14 15" key="1">
    <citation type="journal article" date="2017" name="ISME J.">
        <title>Grape pomace compost harbors organohalide-respiring Dehalogenimonas species with novel reductive dehalogenase genes.</title>
        <authorList>
            <person name="Yang Y."/>
            <person name="Higgins S.A."/>
            <person name="Yan J."/>
            <person name="Simsir B."/>
            <person name="Chourey K."/>
            <person name="Iyer R."/>
            <person name="Hettich R.L."/>
            <person name="Baldwin B."/>
            <person name="Ogles D.M."/>
            <person name="Loffler F.E."/>
        </authorList>
    </citation>
    <scope>NUCLEOTIDE SEQUENCE [LARGE SCALE GENOMIC DNA]</scope>
    <source>
        <strain evidence="14 15">GP</strain>
    </source>
</reference>
<evidence type="ECO:0000313" key="15">
    <source>
        <dbReference type="Proteomes" id="UP000235653"/>
    </source>
</evidence>
<dbReference type="Proteomes" id="UP000235653">
    <property type="component" value="Unassembled WGS sequence"/>
</dbReference>
<dbReference type="InterPro" id="IPR001650">
    <property type="entry name" value="Helicase_C-like"/>
</dbReference>
<dbReference type="InterPro" id="IPR014001">
    <property type="entry name" value="Helicase_ATP-bd"/>
</dbReference>
<dbReference type="RefSeq" id="WP_102331630.1">
    <property type="nucleotide sequence ID" value="NZ_CP058566.2"/>
</dbReference>
<dbReference type="GO" id="GO:0003723">
    <property type="term" value="F:RNA binding"/>
    <property type="evidence" value="ECO:0007669"/>
    <property type="project" value="UniProtKB-ARBA"/>
</dbReference>
<dbReference type="PROSITE" id="PS51192">
    <property type="entry name" value="HELICASE_ATP_BIND_1"/>
    <property type="match status" value="1"/>
</dbReference>
<keyword evidence="5 9" id="KW-0347">Helicase</keyword>